<reference evidence="1" key="1">
    <citation type="submission" date="2020-06" db="EMBL/GenBank/DDBJ databases">
        <authorList>
            <person name="Li T."/>
            <person name="Hu X."/>
            <person name="Zhang T."/>
            <person name="Song X."/>
            <person name="Zhang H."/>
            <person name="Dai N."/>
            <person name="Sheng W."/>
            <person name="Hou X."/>
            <person name="Wei L."/>
        </authorList>
    </citation>
    <scope>NUCLEOTIDE SEQUENCE</scope>
    <source>
        <strain evidence="1">3651</strain>
        <tissue evidence="1">Leaf</tissue>
    </source>
</reference>
<evidence type="ECO:0000313" key="1">
    <source>
        <dbReference type="EMBL" id="KAK4424755.1"/>
    </source>
</evidence>
<gene>
    <name evidence="1" type="ORF">Salat_1669100</name>
</gene>
<keyword evidence="2" id="KW-1185">Reference proteome</keyword>
<accession>A0AAE1Y722</accession>
<dbReference type="Proteomes" id="UP001293254">
    <property type="component" value="Unassembled WGS sequence"/>
</dbReference>
<protein>
    <submittedName>
        <fullName evidence="1">Uncharacterized protein</fullName>
    </submittedName>
</protein>
<dbReference type="AlphaFoldDB" id="A0AAE1Y722"/>
<organism evidence="1 2">
    <name type="scientific">Sesamum alatum</name>
    <dbReference type="NCBI Taxonomy" id="300844"/>
    <lineage>
        <taxon>Eukaryota</taxon>
        <taxon>Viridiplantae</taxon>
        <taxon>Streptophyta</taxon>
        <taxon>Embryophyta</taxon>
        <taxon>Tracheophyta</taxon>
        <taxon>Spermatophyta</taxon>
        <taxon>Magnoliopsida</taxon>
        <taxon>eudicotyledons</taxon>
        <taxon>Gunneridae</taxon>
        <taxon>Pentapetalae</taxon>
        <taxon>asterids</taxon>
        <taxon>lamiids</taxon>
        <taxon>Lamiales</taxon>
        <taxon>Pedaliaceae</taxon>
        <taxon>Sesamum</taxon>
    </lineage>
</organism>
<comment type="caution">
    <text evidence="1">The sequence shown here is derived from an EMBL/GenBank/DDBJ whole genome shotgun (WGS) entry which is preliminary data.</text>
</comment>
<dbReference type="EMBL" id="JACGWO010000006">
    <property type="protein sequence ID" value="KAK4424755.1"/>
    <property type="molecule type" value="Genomic_DNA"/>
</dbReference>
<reference evidence="1" key="2">
    <citation type="journal article" date="2024" name="Plant">
        <title>Genomic evolution and insights into agronomic trait innovations of Sesamum species.</title>
        <authorList>
            <person name="Miao H."/>
            <person name="Wang L."/>
            <person name="Qu L."/>
            <person name="Liu H."/>
            <person name="Sun Y."/>
            <person name="Le M."/>
            <person name="Wang Q."/>
            <person name="Wei S."/>
            <person name="Zheng Y."/>
            <person name="Lin W."/>
            <person name="Duan Y."/>
            <person name="Cao H."/>
            <person name="Xiong S."/>
            <person name="Wang X."/>
            <person name="Wei L."/>
            <person name="Li C."/>
            <person name="Ma Q."/>
            <person name="Ju M."/>
            <person name="Zhao R."/>
            <person name="Li G."/>
            <person name="Mu C."/>
            <person name="Tian Q."/>
            <person name="Mei H."/>
            <person name="Zhang T."/>
            <person name="Gao T."/>
            <person name="Zhang H."/>
        </authorList>
    </citation>
    <scope>NUCLEOTIDE SEQUENCE</scope>
    <source>
        <strain evidence="1">3651</strain>
    </source>
</reference>
<name>A0AAE1Y722_9LAMI</name>
<sequence length="103" mass="11498">MHSRLRVFLARAARNSAALSSPSLSPYSRVLSNGGYTSFASVAGSSSRFQQQNLTYYSVVVRRGFSGYAVEQFSDDEYECDYENHPVVHSLSPVILMFCIFLV</sequence>
<proteinExistence type="predicted"/>
<evidence type="ECO:0000313" key="2">
    <source>
        <dbReference type="Proteomes" id="UP001293254"/>
    </source>
</evidence>